<organism evidence="3">
    <name type="scientific">marine sediment metagenome</name>
    <dbReference type="NCBI Taxonomy" id="412755"/>
    <lineage>
        <taxon>unclassified sequences</taxon>
        <taxon>metagenomes</taxon>
        <taxon>ecological metagenomes</taxon>
    </lineage>
</organism>
<dbReference type="CDD" id="cd00077">
    <property type="entry name" value="HDc"/>
    <property type="match status" value="1"/>
</dbReference>
<dbReference type="InterPro" id="IPR037522">
    <property type="entry name" value="HD_GYP_dom"/>
</dbReference>
<dbReference type="SMART" id="SM00044">
    <property type="entry name" value="CYCc"/>
    <property type="match status" value="1"/>
</dbReference>
<dbReference type="AlphaFoldDB" id="A0A0F9EWJ2"/>
<dbReference type="PROSITE" id="PS50125">
    <property type="entry name" value="GUANYLATE_CYCLASE_2"/>
    <property type="match status" value="1"/>
</dbReference>
<dbReference type="Gene3D" id="1.10.3210.10">
    <property type="entry name" value="Hypothetical protein af1432"/>
    <property type="match status" value="1"/>
</dbReference>
<dbReference type="CDD" id="cd07302">
    <property type="entry name" value="CHD"/>
    <property type="match status" value="1"/>
</dbReference>
<feature type="domain" description="Guanylate cyclase" evidence="1">
    <location>
        <begin position="156"/>
        <end position="288"/>
    </location>
</feature>
<name>A0A0F9EWJ2_9ZZZZ</name>
<dbReference type="InterPro" id="IPR029016">
    <property type="entry name" value="GAF-like_dom_sf"/>
</dbReference>
<dbReference type="SUPFAM" id="SSF55073">
    <property type="entry name" value="Nucleotide cyclase"/>
    <property type="match status" value="1"/>
</dbReference>
<evidence type="ECO:0000259" key="1">
    <source>
        <dbReference type="PROSITE" id="PS50125"/>
    </source>
</evidence>
<dbReference type="Gene3D" id="3.30.450.40">
    <property type="match status" value="1"/>
</dbReference>
<evidence type="ECO:0008006" key="4">
    <source>
        <dbReference type="Google" id="ProtNLM"/>
    </source>
</evidence>
<dbReference type="InterPro" id="IPR029787">
    <property type="entry name" value="Nucleotide_cyclase"/>
</dbReference>
<evidence type="ECO:0000259" key="2">
    <source>
        <dbReference type="PROSITE" id="PS51832"/>
    </source>
</evidence>
<accession>A0A0F9EWJ2</accession>
<dbReference type="Pfam" id="PF13487">
    <property type="entry name" value="HD_5"/>
    <property type="match status" value="1"/>
</dbReference>
<reference evidence="3" key="1">
    <citation type="journal article" date="2015" name="Nature">
        <title>Complex archaea that bridge the gap between prokaryotes and eukaryotes.</title>
        <authorList>
            <person name="Spang A."/>
            <person name="Saw J.H."/>
            <person name="Jorgensen S.L."/>
            <person name="Zaremba-Niedzwiedzka K."/>
            <person name="Martijn J."/>
            <person name="Lind A.E."/>
            <person name="van Eijk R."/>
            <person name="Schleper C."/>
            <person name="Guy L."/>
            <person name="Ettema T.J."/>
        </authorList>
    </citation>
    <scope>NUCLEOTIDE SEQUENCE</scope>
</reference>
<dbReference type="InterPro" id="IPR003607">
    <property type="entry name" value="HD/PDEase_dom"/>
</dbReference>
<comment type="caution">
    <text evidence="3">The sequence shown here is derived from an EMBL/GenBank/DDBJ whole genome shotgun (WGS) entry which is preliminary data.</text>
</comment>
<sequence length="525" mass="59494">VLFLSINENNTEYAPVASRGVQKKLIEKTHITNKNTFVHELVDNRMPLMVSELLILLRDIDIGILKKLEASVLVPLITKRGMMGILTLGERINMTPYTDKVLSTVQMLTKQMALNIENNNSLNFKYSLSRDLSPEVLDELTDHSEIKLEGEIKKVTVLIAGISRFSGIVEKLKPDKVINLLNNYHSGATKIVFKYGGMLDKFIGDRVVSVFGTPNMHYNDTERAVFTAVDMCRFIEDINEKGKTEGSIKINLCVGVSSGEVVSGNMGNVERIDYSVVGRAVDTAFQLERAARKGQILVTRKVYEEVRYLVDAESLGTLTEEATGRPVEIFEIRDLIPYRYISAIEKREPYIIGHFLNIARDVEMIGKKLGLSGKELTRLRLATMLMDVGRIGLPEGIFNKKGKLTSQEFEIVKSHAVRGADQVEKKLNLFREGVELVKHHHEFYDGTGYPEGLKGNEIPLWARIVCVVDSYQAMTENRPFRDPIEEEKAIEIIKEYRGKKYDPEIVDIYLNILNIRIKEKEIVEL</sequence>
<dbReference type="GO" id="GO:0009190">
    <property type="term" value="P:cyclic nucleotide biosynthetic process"/>
    <property type="evidence" value="ECO:0007669"/>
    <property type="project" value="InterPro"/>
</dbReference>
<dbReference type="EMBL" id="LAZR01032995">
    <property type="protein sequence ID" value="KKL49325.1"/>
    <property type="molecule type" value="Genomic_DNA"/>
</dbReference>
<dbReference type="PROSITE" id="PS51832">
    <property type="entry name" value="HD_GYP"/>
    <property type="match status" value="1"/>
</dbReference>
<dbReference type="PANTHER" id="PTHR43155:SF2">
    <property type="entry name" value="CYCLIC DI-GMP PHOSPHODIESTERASE PA4108"/>
    <property type="match status" value="1"/>
</dbReference>
<dbReference type="PANTHER" id="PTHR43155">
    <property type="entry name" value="CYCLIC DI-GMP PHOSPHODIESTERASE PA4108-RELATED"/>
    <property type="match status" value="1"/>
</dbReference>
<feature type="non-terminal residue" evidence="3">
    <location>
        <position position="1"/>
    </location>
</feature>
<protein>
    <recommendedName>
        <fullName evidence="4">HD-GYP domain-containing protein</fullName>
    </recommendedName>
</protein>
<evidence type="ECO:0000313" key="3">
    <source>
        <dbReference type="EMBL" id="KKL49325.1"/>
    </source>
</evidence>
<dbReference type="SUPFAM" id="SSF109604">
    <property type="entry name" value="HD-domain/PDEase-like"/>
    <property type="match status" value="1"/>
</dbReference>
<feature type="domain" description="HD-GYP" evidence="2">
    <location>
        <begin position="329"/>
        <end position="525"/>
    </location>
</feature>
<dbReference type="InterPro" id="IPR001054">
    <property type="entry name" value="A/G_cyclase"/>
</dbReference>
<proteinExistence type="predicted"/>
<dbReference type="Pfam" id="PF00211">
    <property type="entry name" value="Guanylate_cyc"/>
    <property type="match status" value="1"/>
</dbReference>
<dbReference type="Gene3D" id="3.30.70.1230">
    <property type="entry name" value="Nucleotide cyclase"/>
    <property type="match status" value="1"/>
</dbReference>
<gene>
    <name evidence="3" type="ORF">LCGC14_2316640</name>
</gene>
<dbReference type="SUPFAM" id="SSF55781">
    <property type="entry name" value="GAF domain-like"/>
    <property type="match status" value="1"/>
</dbReference>
<dbReference type="GO" id="GO:0035556">
    <property type="term" value="P:intracellular signal transduction"/>
    <property type="evidence" value="ECO:0007669"/>
    <property type="project" value="InterPro"/>
</dbReference>